<dbReference type="PROSITE" id="PS50893">
    <property type="entry name" value="ABC_TRANSPORTER_2"/>
    <property type="match status" value="1"/>
</dbReference>
<dbReference type="SMART" id="SM00382">
    <property type="entry name" value="AAA"/>
    <property type="match status" value="1"/>
</dbReference>
<gene>
    <name evidence="4" type="ORF">ACFSJT_13825</name>
</gene>
<accession>A0ABW5B129</accession>
<sequence length="210" mass="24102">MIRTTSLRFTYQNTKNNIFSFPDIDLPSKKDILILGPSGVGKTTLLHLLAGLLPPKAGDIFIANNCLNRLTRRQLDYFRGQHIGLIFQKTYFIKSLTLLENLTLRERFSKKKIDRYRREELIMHLGLSDLQNKKVYQLSEGQQQRLSIALGVIHKPKVILADEPTSNLDDGNCIKVISLLKKEAQICKSNLVIITHDQRVKSHFNNHIIL</sequence>
<dbReference type="SUPFAM" id="SSF52540">
    <property type="entry name" value="P-loop containing nucleoside triphosphate hydrolases"/>
    <property type="match status" value="1"/>
</dbReference>
<proteinExistence type="predicted"/>
<dbReference type="PANTHER" id="PTHR24220">
    <property type="entry name" value="IMPORT ATP-BINDING PROTEIN"/>
    <property type="match status" value="1"/>
</dbReference>
<keyword evidence="1" id="KW-0547">Nucleotide-binding</keyword>
<evidence type="ECO:0000256" key="2">
    <source>
        <dbReference type="ARBA" id="ARBA00022840"/>
    </source>
</evidence>
<evidence type="ECO:0000259" key="3">
    <source>
        <dbReference type="PROSITE" id="PS50893"/>
    </source>
</evidence>
<keyword evidence="2 4" id="KW-0067">ATP-binding</keyword>
<name>A0ABW5B129_9FLAO</name>
<dbReference type="InterPro" id="IPR027417">
    <property type="entry name" value="P-loop_NTPase"/>
</dbReference>
<keyword evidence="5" id="KW-1185">Reference proteome</keyword>
<dbReference type="GO" id="GO:0005524">
    <property type="term" value="F:ATP binding"/>
    <property type="evidence" value="ECO:0007669"/>
    <property type="project" value="UniProtKB-KW"/>
</dbReference>
<reference evidence="5" key="1">
    <citation type="journal article" date="2019" name="Int. J. Syst. Evol. Microbiol.">
        <title>The Global Catalogue of Microorganisms (GCM) 10K type strain sequencing project: providing services to taxonomists for standard genome sequencing and annotation.</title>
        <authorList>
            <consortium name="The Broad Institute Genomics Platform"/>
            <consortium name="The Broad Institute Genome Sequencing Center for Infectious Disease"/>
            <person name="Wu L."/>
            <person name="Ma J."/>
        </authorList>
    </citation>
    <scope>NUCLEOTIDE SEQUENCE [LARGE SCALE GENOMIC DNA]</scope>
    <source>
        <strain evidence="5">DT92</strain>
    </source>
</reference>
<dbReference type="Pfam" id="PF00005">
    <property type="entry name" value="ABC_tran"/>
    <property type="match status" value="1"/>
</dbReference>
<evidence type="ECO:0000313" key="4">
    <source>
        <dbReference type="EMBL" id="MFD2187877.1"/>
    </source>
</evidence>
<dbReference type="PANTHER" id="PTHR24220:SF611">
    <property type="entry name" value="ATP-BINDING COMPONENT OF ABC TRANSPORTER-RELATED"/>
    <property type="match status" value="1"/>
</dbReference>
<dbReference type="InterPro" id="IPR015854">
    <property type="entry name" value="ABC_transpr_LolD-like"/>
</dbReference>
<dbReference type="InterPro" id="IPR003593">
    <property type="entry name" value="AAA+_ATPase"/>
</dbReference>
<dbReference type="Proteomes" id="UP001597344">
    <property type="component" value="Unassembled WGS sequence"/>
</dbReference>
<dbReference type="InterPro" id="IPR003439">
    <property type="entry name" value="ABC_transporter-like_ATP-bd"/>
</dbReference>
<protein>
    <submittedName>
        <fullName evidence="4">ATP-binding cassette domain-containing protein</fullName>
    </submittedName>
</protein>
<comment type="caution">
    <text evidence="4">The sequence shown here is derived from an EMBL/GenBank/DDBJ whole genome shotgun (WGS) entry which is preliminary data.</text>
</comment>
<organism evidence="4 5">
    <name type="scientific">Aquimarina celericrescens</name>
    <dbReference type="NCBI Taxonomy" id="1964542"/>
    <lineage>
        <taxon>Bacteria</taxon>
        <taxon>Pseudomonadati</taxon>
        <taxon>Bacteroidota</taxon>
        <taxon>Flavobacteriia</taxon>
        <taxon>Flavobacteriales</taxon>
        <taxon>Flavobacteriaceae</taxon>
        <taxon>Aquimarina</taxon>
    </lineage>
</organism>
<feature type="domain" description="ABC transporter" evidence="3">
    <location>
        <begin position="2"/>
        <end position="210"/>
    </location>
</feature>
<dbReference type="EMBL" id="JBHUHY010000015">
    <property type="protein sequence ID" value="MFD2187877.1"/>
    <property type="molecule type" value="Genomic_DNA"/>
</dbReference>
<evidence type="ECO:0000256" key="1">
    <source>
        <dbReference type="ARBA" id="ARBA00022741"/>
    </source>
</evidence>
<evidence type="ECO:0000313" key="5">
    <source>
        <dbReference type="Proteomes" id="UP001597344"/>
    </source>
</evidence>
<dbReference type="RefSeq" id="WP_378320880.1">
    <property type="nucleotide sequence ID" value="NZ_JBHUHY010000015.1"/>
</dbReference>
<dbReference type="Gene3D" id="3.40.50.300">
    <property type="entry name" value="P-loop containing nucleotide triphosphate hydrolases"/>
    <property type="match status" value="1"/>
</dbReference>